<gene>
    <name evidence="1" type="ORF">CGI_10027485</name>
</gene>
<dbReference type="PANTHER" id="PTHR45713">
    <property type="entry name" value="FTP DOMAIN-CONTAINING PROTEIN"/>
    <property type="match status" value="1"/>
</dbReference>
<organism evidence="1">
    <name type="scientific">Magallana gigas</name>
    <name type="common">Pacific oyster</name>
    <name type="synonym">Crassostrea gigas</name>
    <dbReference type="NCBI Taxonomy" id="29159"/>
    <lineage>
        <taxon>Eukaryota</taxon>
        <taxon>Metazoa</taxon>
        <taxon>Spiralia</taxon>
        <taxon>Lophotrochozoa</taxon>
        <taxon>Mollusca</taxon>
        <taxon>Bivalvia</taxon>
        <taxon>Autobranchia</taxon>
        <taxon>Pteriomorphia</taxon>
        <taxon>Ostreida</taxon>
        <taxon>Ostreoidea</taxon>
        <taxon>Ostreidae</taxon>
        <taxon>Magallana</taxon>
    </lineage>
</organism>
<dbReference type="HOGENOM" id="CLU_588289_0_0_1"/>
<dbReference type="InParanoid" id="K1QDV4"/>
<dbReference type="EMBL" id="JH817548">
    <property type="protein sequence ID" value="EKC29269.1"/>
    <property type="molecule type" value="Genomic_DNA"/>
</dbReference>
<dbReference type="InterPro" id="IPR009030">
    <property type="entry name" value="Growth_fac_rcpt_cys_sf"/>
</dbReference>
<evidence type="ECO:0000313" key="1">
    <source>
        <dbReference type="EMBL" id="EKC29269.1"/>
    </source>
</evidence>
<dbReference type="InterPro" id="IPR051941">
    <property type="entry name" value="BG_Antigen-Binding_Lectin"/>
</dbReference>
<reference evidence="1" key="1">
    <citation type="journal article" date="2012" name="Nature">
        <title>The oyster genome reveals stress adaptation and complexity of shell formation.</title>
        <authorList>
            <person name="Zhang G."/>
            <person name="Fang X."/>
            <person name="Guo X."/>
            <person name="Li L."/>
            <person name="Luo R."/>
            <person name="Xu F."/>
            <person name="Yang P."/>
            <person name="Zhang L."/>
            <person name="Wang X."/>
            <person name="Qi H."/>
            <person name="Xiong Z."/>
            <person name="Que H."/>
            <person name="Xie Y."/>
            <person name="Holland P.W."/>
            <person name="Paps J."/>
            <person name="Zhu Y."/>
            <person name="Wu F."/>
            <person name="Chen Y."/>
            <person name="Wang J."/>
            <person name="Peng C."/>
            <person name="Meng J."/>
            <person name="Yang L."/>
            <person name="Liu J."/>
            <person name="Wen B."/>
            <person name="Zhang N."/>
            <person name="Huang Z."/>
            <person name="Zhu Q."/>
            <person name="Feng Y."/>
            <person name="Mount A."/>
            <person name="Hedgecock D."/>
            <person name="Xu Z."/>
            <person name="Liu Y."/>
            <person name="Domazet-Loso T."/>
            <person name="Du Y."/>
            <person name="Sun X."/>
            <person name="Zhang S."/>
            <person name="Liu B."/>
            <person name="Cheng P."/>
            <person name="Jiang X."/>
            <person name="Li J."/>
            <person name="Fan D."/>
            <person name="Wang W."/>
            <person name="Fu W."/>
            <person name="Wang T."/>
            <person name="Wang B."/>
            <person name="Zhang J."/>
            <person name="Peng Z."/>
            <person name="Li Y."/>
            <person name="Li N."/>
            <person name="Wang J."/>
            <person name="Chen M."/>
            <person name="He Y."/>
            <person name="Tan F."/>
            <person name="Song X."/>
            <person name="Zheng Q."/>
            <person name="Huang R."/>
            <person name="Yang H."/>
            <person name="Du X."/>
            <person name="Chen L."/>
            <person name="Yang M."/>
            <person name="Gaffney P.M."/>
            <person name="Wang S."/>
            <person name="Luo L."/>
            <person name="She Z."/>
            <person name="Ming Y."/>
            <person name="Huang W."/>
            <person name="Zhang S."/>
            <person name="Huang B."/>
            <person name="Zhang Y."/>
            <person name="Qu T."/>
            <person name="Ni P."/>
            <person name="Miao G."/>
            <person name="Wang J."/>
            <person name="Wang Q."/>
            <person name="Steinberg C.E."/>
            <person name="Wang H."/>
            <person name="Li N."/>
            <person name="Qian L."/>
            <person name="Zhang G."/>
            <person name="Li Y."/>
            <person name="Yang H."/>
            <person name="Liu X."/>
            <person name="Wang J."/>
            <person name="Yin Y."/>
            <person name="Wang J."/>
        </authorList>
    </citation>
    <scope>NUCLEOTIDE SEQUENCE [LARGE SCALE GENOMIC DNA]</scope>
    <source>
        <strain evidence="1">05x7-T-G4-1.051#20</strain>
    </source>
</reference>
<name>K1QDV4_MAGGI</name>
<dbReference type="InterPro" id="IPR008979">
    <property type="entry name" value="Galactose-bd-like_sf"/>
</dbReference>
<dbReference type="AlphaFoldDB" id="K1QDV4"/>
<dbReference type="SUPFAM" id="SSF49785">
    <property type="entry name" value="Galactose-binding domain-like"/>
    <property type="match status" value="1"/>
</dbReference>
<sequence>MVTIYPLLHLQYDDLDDIHTKTQEAEQDSLASSHINPSSKRKSLLRNKLCVGGAPLDASCLDNLAYKKPTWQTLDKYSSDKAVDGLYTNLSAIGNQCAVSFASSEVTWLVDLETINSISKIVLYHVTEGSTLGCPLGFYGGDCLKTCPVNCHHCNYESGKCLGGCRRGFFGHFCNSYERSCPIVQSRFQNEACRLMCLEMCRKDLENLSYKKRTWQSATYSSSGTSDKAVDGRHTSRHYSRINNGYTAVFLGFSLYVSNSTNRLDGILCHHDTNYTRETSPDHVSIDCPYHGQYVIFYNERLPGVTYPSGYSNMAYGDLCEVEVYGCPVVEVPQCSKPCPSNCEECYPDTGICMKCKLGFEGYACERGRFGINIHISISACQAVTDVKVSLPVTIAGSAYEALFSSKGLSFPEHGYHNMSLFLSLSEQSTNLVNVSFTIHGASVVSVYLLDEIGSLISMVSIHNI</sequence>
<accession>K1QDV4</accession>
<proteinExistence type="predicted"/>
<dbReference type="SUPFAM" id="SSF57184">
    <property type="entry name" value="Growth factor receptor domain"/>
    <property type="match status" value="1"/>
</dbReference>
<dbReference type="Gene3D" id="2.60.120.260">
    <property type="entry name" value="Galactose-binding domain-like"/>
    <property type="match status" value="2"/>
</dbReference>
<dbReference type="PANTHER" id="PTHR45713:SF6">
    <property type="entry name" value="F5_8 TYPE C DOMAIN-CONTAINING PROTEIN"/>
    <property type="match status" value="1"/>
</dbReference>
<protein>
    <submittedName>
        <fullName evidence="1">Uncharacterized protein</fullName>
    </submittedName>
</protein>